<dbReference type="Proteomes" id="UP000576969">
    <property type="component" value="Unassembled WGS sequence"/>
</dbReference>
<dbReference type="InterPro" id="IPR053883">
    <property type="entry name" value="DUF3097_N"/>
</dbReference>
<dbReference type="Pfam" id="PF11296">
    <property type="entry name" value="DUF3097_C"/>
    <property type="match status" value="1"/>
</dbReference>
<feature type="domain" description="DUF3097" evidence="1">
    <location>
        <begin position="111"/>
        <end position="276"/>
    </location>
</feature>
<comment type="caution">
    <text evidence="3">The sequence shown here is derived from an EMBL/GenBank/DDBJ whole genome shotgun (WGS) entry which is preliminary data.</text>
</comment>
<name>A0A7Y9GQQ5_9MICO</name>
<feature type="domain" description="DUF3097" evidence="2">
    <location>
        <begin position="25"/>
        <end position="82"/>
    </location>
</feature>
<proteinExistence type="predicted"/>
<evidence type="ECO:0000259" key="1">
    <source>
        <dbReference type="Pfam" id="PF11296"/>
    </source>
</evidence>
<sequence length="277" mass="30420">MDDRYGTDVLAAGWRERARRLVPRVEAERDLVVEVADDGWCGAVVGLSGGNVELEDRHGRRRLFPLGAGFLIDGGDVVLVRPEAKASTVPSRTASGSFAVETERARVARASRILVEGRHDAELVERIWGDDLRVEGVVVEYLRGVDLLAAMLDDEPPSAERRYGVLVDHLVPGSKEARIADAVLRGRHGAHVRIVGHPYVDVWQCVKPDAVGIAAWPEVPRGVDYKTGVCRALGWPAQTQADLARAWQRILGSVRSYRDLEPALLGRVEELIDFVTA</sequence>
<dbReference type="AlphaFoldDB" id="A0A7Y9GQQ5"/>
<evidence type="ECO:0000313" key="4">
    <source>
        <dbReference type="Proteomes" id="UP000576969"/>
    </source>
</evidence>
<dbReference type="InterPro" id="IPR021447">
    <property type="entry name" value="DUF3097_C"/>
</dbReference>
<dbReference type="RefSeq" id="WP_179491218.1">
    <property type="nucleotide sequence ID" value="NZ_JACCBV010000001.1"/>
</dbReference>
<dbReference type="Pfam" id="PF22845">
    <property type="entry name" value="DUF3097_N"/>
    <property type="match status" value="1"/>
</dbReference>
<evidence type="ECO:0008006" key="5">
    <source>
        <dbReference type="Google" id="ProtNLM"/>
    </source>
</evidence>
<evidence type="ECO:0000259" key="2">
    <source>
        <dbReference type="Pfam" id="PF22845"/>
    </source>
</evidence>
<keyword evidence="4" id="KW-1185">Reference proteome</keyword>
<protein>
    <recommendedName>
        <fullName evidence="5">DUF3097 domain-containing protein</fullName>
    </recommendedName>
</protein>
<evidence type="ECO:0000313" key="3">
    <source>
        <dbReference type="EMBL" id="NYE20927.1"/>
    </source>
</evidence>
<accession>A0A7Y9GQQ5</accession>
<organism evidence="3 4">
    <name type="scientific">Microbacterium immunditiarum</name>
    <dbReference type="NCBI Taxonomy" id="337480"/>
    <lineage>
        <taxon>Bacteria</taxon>
        <taxon>Bacillati</taxon>
        <taxon>Actinomycetota</taxon>
        <taxon>Actinomycetes</taxon>
        <taxon>Micrococcales</taxon>
        <taxon>Microbacteriaceae</taxon>
        <taxon>Microbacterium</taxon>
    </lineage>
</organism>
<dbReference type="EMBL" id="JACCBV010000001">
    <property type="protein sequence ID" value="NYE20927.1"/>
    <property type="molecule type" value="Genomic_DNA"/>
</dbReference>
<reference evidence="3 4" key="1">
    <citation type="submission" date="2020-07" db="EMBL/GenBank/DDBJ databases">
        <title>Sequencing the genomes of 1000 actinobacteria strains.</title>
        <authorList>
            <person name="Klenk H.-P."/>
        </authorList>
    </citation>
    <scope>NUCLEOTIDE SEQUENCE [LARGE SCALE GENOMIC DNA]</scope>
    <source>
        <strain evidence="3 4">DSM 24662</strain>
    </source>
</reference>
<gene>
    <name evidence="3" type="ORF">BJ991_002955</name>
</gene>